<proteinExistence type="predicted"/>
<gene>
    <name evidence="1" type="ORF">RPERSI_LOCUS34949</name>
</gene>
<sequence length="90" mass="10326">QKLNEQEKKLLIAYLDTIDYSCGTSFYNAENLFGLQNQTFTQSINDNQSKLEENFEIESESELIVTRSKLSKSKGKKRISSEIESSNSEH</sequence>
<dbReference type="EMBL" id="CAJVQC010159193">
    <property type="protein sequence ID" value="CAG8848092.1"/>
    <property type="molecule type" value="Genomic_DNA"/>
</dbReference>
<reference evidence="1" key="1">
    <citation type="submission" date="2021-06" db="EMBL/GenBank/DDBJ databases">
        <authorList>
            <person name="Kallberg Y."/>
            <person name="Tangrot J."/>
            <person name="Rosling A."/>
        </authorList>
    </citation>
    <scope>NUCLEOTIDE SEQUENCE</scope>
    <source>
        <strain evidence="1">MA461A</strain>
    </source>
</reference>
<feature type="non-terminal residue" evidence="1">
    <location>
        <position position="90"/>
    </location>
</feature>
<name>A0ACA9SST9_9GLOM</name>
<organism evidence="1 2">
    <name type="scientific">Racocetra persica</name>
    <dbReference type="NCBI Taxonomy" id="160502"/>
    <lineage>
        <taxon>Eukaryota</taxon>
        <taxon>Fungi</taxon>
        <taxon>Fungi incertae sedis</taxon>
        <taxon>Mucoromycota</taxon>
        <taxon>Glomeromycotina</taxon>
        <taxon>Glomeromycetes</taxon>
        <taxon>Diversisporales</taxon>
        <taxon>Gigasporaceae</taxon>
        <taxon>Racocetra</taxon>
    </lineage>
</organism>
<evidence type="ECO:0000313" key="2">
    <source>
        <dbReference type="Proteomes" id="UP000789920"/>
    </source>
</evidence>
<dbReference type="Proteomes" id="UP000789920">
    <property type="component" value="Unassembled WGS sequence"/>
</dbReference>
<evidence type="ECO:0000313" key="1">
    <source>
        <dbReference type="EMBL" id="CAG8848092.1"/>
    </source>
</evidence>
<keyword evidence="2" id="KW-1185">Reference proteome</keyword>
<feature type="non-terminal residue" evidence="1">
    <location>
        <position position="1"/>
    </location>
</feature>
<protein>
    <submittedName>
        <fullName evidence="1">15000_t:CDS:1</fullName>
    </submittedName>
</protein>
<accession>A0ACA9SST9</accession>
<comment type="caution">
    <text evidence="1">The sequence shown here is derived from an EMBL/GenBank/DDBJ whole genome shotgun (WGS) entry which is preliminary data.</text>
</comment>